<comment type="caution">
    <text evidence="2">The sequence shown here is derived from an EMBL/GenBank/DDBJ whole genome shotgun (WGS) entry which is preliminary data.</text>
</comment>
<organism evidence="2 3">
    <name type="scientific">Paenibacillus antri</name>
    <dbReference type="NCBI Taxonomy" id="2582848"/>
    <lineage>
        <taxon>Bacteria</taxon>
        <taxon>Bacillati</taxon>
        <taxon>Bacillota</taxon>
        <taxon>Bacilli</taxon>
        <taxon>Bacillales</taxon>
        <taxon>Paenibacillaceae</taxon>
        <taxon>Paenibacillus</taxon>
    </lineage>
</organism>
<dbReference type="AlphaFoldDB" id="A0A5R9G3Z1"/>
<evidence type="ECO:0000313" key="2">
    <source>
        <dbReference type="EMBL" id="TLS51092.1"/>
    </source>
</evidence>
<proteinExistence type="predicted"/>
<evidence type="ECO:0000313" key="3">
    <source>
        <dbReference type="Proteomes" id="UP000309676"/>
    </source>
</evidence>
<feature type="transmembrane region" description="Helical" evidence="1">
    <location>
        <begin position="58"/>
        <end position="85"/>
    </location>
</feature>
<name>A0A5R9G3Z1_9BACL</name>
<keyword evidence="1" id="KW-1133">Transmembrane helix</keyword>
<feature type="transmembrane region" description="Helical" evidence="1">
    <location>
        <begin position="92"/>
        <end position="119"/>
    </location>
</feature>
<protein>
    <submittedName>
        <fullName evidence="2">Uncharacterized protein</fullName>
    </submittedName>
</protein>
<sequence length="127" mass="13047">MERTHSKIGIASFILAVVSVLGIIGSAIGASVLAAGFANDPAFLNGVEAGVLPEGMGGFLAVIGLMFLFILTALVGAVLGLVGLFQKERLKLFSILGLVFNSLVVLFVMVIMIIGMLAAPALPGTFQ</sequence>
<dbReference type="EMBL" id="VCIW01000011">
    <property type="protein sequence ID" value="TLS51092.1"/>
    <property type="molecule type" value="Genomic_DNA"/>
</dbReference>
<dbReference type="RefSeq" id="WP_138195444.1">
    <property type="nucleotide sequence ID" value="NZ_VCIW01000011.1"/>
</dbReference>
<evidence type="ECO:0000256" key="1">
    <source>
        <dbReference type="SAM" id="Phobius"/>
    </source>
</evidence>
<keyword evidence="1" id="KW-0812">Transmembrane</keyword>
<reference evidence="2 3" key="1">
    <citation type="submission" date="2019-05" db="EMBL/GenBank/DDBJ databases">
        <authorList>
            <person name="Narsing Rao M.P."/>
            <person name="Li W.J."/>
        </authorList>
    </citation>
    <scope>NUCLEOTIDE SEQUENCE [LARGE SCALE GENOMIC DNA]</scope>
    <source>
        <strain evidence="2 3">SYSU_K30003</strain>
    </source>
</reference>
<keyword evidence="1" id="KW-0472">Membrane</keyword>
<dbReference type="Proteomes" id="UP000309676">
    <property type="component" value="Unassembled WGS sequence"/>
</dbReference>
<keyword evidence="3" id="KW-1185">Reference proteome</keyword>
<accession>A0A5R9G3Z1</accession>
<gene>
    <name evidence="2" type="ORF">FE782_17035</name>
</gene>
<feature type="transmembrane region" description="Helical" evidence="1">
    <location>
        <begin position="12"/>
        <end position="38"/>
    </location>
</feature>